<dbReference type="InterPro" id="IPR011009">
    <property type="entry name" value="Kinase-like_dom_sf"/>
</dbReference>
<name>A0A846WRY6_9ACTN</name>
<dbReference type="Pfam" id="PF01636">
    <property type="entry name" value="APH"/>
    <property type="match status" value="1"/>
</dbReference>
<dbReference type="GO" id="GO:0016740">
    <property type="term" value="F:transferase activity"/>
    <property type="evidence" value="ECO:0007669"/>
    <property type="project" value="UniProtKB-KW"/>
</dbReference>
<keyword evidence="2" id="KW-0808">Transferase</keyword>
<evidence type="ECO:0000313" key="3">
    <source>
        <dbReference type="Proteomes" id="UP000563898"/>
    </source>
</evidence>
<dbReference type="Gene3D" id="3.90.1200.10">
    <property type="match status" value="1"/>
</dbReference>
<sequence>MTATPGRQLATGRTADIFEWDPDRVVKVFTGALDDAAIATEVRDSIEANTLGITPIRCHGPAALDDGRVGIVFDRLHGVALTTVAERRPYRIPAVARMLAAEHARIHAARSDVFPDVREVAVSLLDTAPLSDLDDPERDVLRRRIRALPSGDSVLHLDFHPLNVFEHDGGLATIDWQSAALGDPAADVAATSLLFTEAELFPGISALQRVVYQSVRRVMLRFYLAEYQRRTGIGPERIEPWMTTARILRLGWLNVESERTDLLARIRADLGGADPSGTGR</sequence>
<organism evidence="2 3">
    <name type="scientific">Gordonia polyisoprenivorans</name>
    <dbReference type="NCBI Taxonomy" id="84595"/>
    <lineage>
        <taxon>Bacteria</taxon>
        <taxon>Bacillati</taxon>
        <taxon>Actinomycetota</taxon>
        <taxon>Actinomycetes</taxon>
        <taxon>Mycobacteriales</taxon>
        <taxon>Gordoniaceae</taxon>
        <taxon>Gordonia</taxon>
    </lineage>
</organism>
<evidence type="ECO:0000259" key="1">
    <source>
        <dbReference type="Pfam" id="PF01636"/>
    </source>
</evidence>
<gene>
    <name evidence="2" type="ORF">HGA05_22485</name>
</gene>
<dbReference type="SUPFAM" id="SSF56112">
    <property type="entry name" value="Protein kinase-like (PK-like)"/>
    <property type="match status" value="1"/>
</dbReference>
<accession>A0A846WRY6</accession>
<dbReference type="InterPro" id="IPR002575">
    <property type="entry name" value="Aminoglycoside_PTrfase"/>
</dbReference>
<evidence type="ECO:0000313" key="2">
    <source>
        <dbReference type="EMBL" id="NKY04339.1"/>
    </source>
</evidence>
<comment type="caution">
    <text evidence="2">The sequence shown here is derived from an EMBL/GenBank/DDBJ whole genome shotgun (WGS) entry which is preliminary data.</text>
</comment>
<reference evidence="2 3" key="1">
    <citation type="submission" date="2020-04" db="EMBL/GenBank/DDBJ databases">
        <title>MicrobeNet Type strains.</title>
        <authorList>
            <person name="Nicholson A.C."/>
        </authorList>
    </citation>
    <scope>NUCLEOTIDE SEQUENCE [LARGE SCALE GENOMIC DNA]</scope>
    <source>
        <strain evidence="2 3">ATCC BAA-14</strain>
    </source>
</reference>
<proteinExistence type="predicted"/>
<dbReference type="RefSeq" id="WP_006369978.1">
    <property type="nucleotide sequence ID" value="NZ_JAAXPC010000017.1"/>
</dbReference>
<protein>
    <submittedName>
        <fullName evidence="2">Aminoglycoside phosphotransferase family protein</fullName>
    </submittedName>
</protein>
<feature type="domain" description="Aminoglycoside phosphotransferase" evidence="1">
    <location>
        <begin position="23"/>
        <end position="199"/>
    </location>
</feature>
<dbReference type="AlphaFoldDB" id="A0A846WRY6"/>
<dbReference type="Proteomes" id="UP000563898">
    <property type="component" value="Unassembled WGS sequence"/>
</dbReference>
<dbReference type="EMBL" id="JAAXPC010000017">
    <property type="protein sequence ID" value="NKY04339.1"/>
    <property type="molecule type" value="Genomic_DNA"/>
</dbReference>